<dbReference type="AlphaFoldDB" id="A0A7X5QYN4"/>
<name>A0A7X5QYN4_9MICO</name>
<organism evidence="1 2">
    <name type="scientific">Lysinibacter cavernae</name>
    <dbReference type="NCBI Taxonomy" id="1640652"/>
    <lineage>
        <taxon>Bacteria</taxon>
        <taxon>Bacillati</taxon>
        <taxon>Actinomycetota</taxon>
        <taxon>Actinomycetes</taxon>
        <taxon>Micrococcales</taxon>
        <taxon>Microbacteriaceae</taxon>
        <taxon>Lysinibacter</taxon>
    </lineage>
</organism>
<dbReference type="EMBL" id="JAAMOX010000001">
    <property type="protein sequence ID" value="NIH52424.1"/>
    <property type="molecule type" value="Genomic_DNA"/>
</dbReference>
<proteinExistence type="predicted"/>
<protein>
    <submittedName>
        <fullName evidence="1">Uncharacterized protein</fullName>
    </submittedName>
</protein>
<sequence>MKKLDWWQAVERFPDCQQQNGQKRVDLIQRNATIVEASRLRGDYACHKPVEIVGLAPHLLERVLVVWSD</sequence>
<evidence type="ECO:0000313" key="1">
    <source>
        <dbReference type="EMBL" id="NIH52424.1"/>
    </source>
</evidence>
<dbReference type="RefSeq" id="WP_167146949.1">
    <property type="nucleotide sequence ID" value="NZ_JAAMOX010000001.1"/>
</dbReference>
<accession>A0A7X5QYN4</accession>
<reference evidence="1 2" key="1">
    <citation type="submission" date="2020-02" db="EMBL/GenBank/DDBJ databases">
        <title>Sequencing the genomes of 1000 actinobacteria strains.</title>
        <authorList>
            <person name="Klenk H.-P."/>
        </authorList>
    </citation>
    <scope>NUCLEOTIDE SEQUENCE [LARGE SCALE GENOMIC DNA]</scope>
    <source>
        <strain evidence="1 2">DSM 27960</strain>
    </source>
</reference>
<dbReference type="Proteomes" id="UP000541033">
    <property type="component" value="Unassembled WGS sequence"/>
</dbReference>
<comment type="caution">
    <text evidence="1">The sequence shown here is derived from an EMBL/GenBank/DDBJ whole genome shotgun (WGS) entry which is preliminary data.</text>
</comment>
<evidence type="ECO:0000313" key="2">
    <source>
        <dbReference type="Proteomes" id="UP000541033"/>
    </source>
</evidence>
<gene>
    <name evidence="1" type="ORF">FHX76_000292</name>
</gene>
<keyword evidence="2" id="KW-1185">Reference proteome</keyword>